<protein>
    <submittedName>
        <fullName evidence="5">Cytidine/deoxycytidylate deaminase family protein</fullName>
    </submittedName>
</protein>
<dbReference type="GO" id="GO:0008033">
    <property type="term" value="P:tRNA processing"/>
    <property type="evidence" value="ECO:0007669"/>
    <property type="project" value="UniProtKB-KW"/>
</dbReference>
<keyword evidence="6" id="KW-1185">Reference proteome</keyword>
<evidence type="ECO:0000256" key="1">
    <source>
        <dbReference type="ARBA" id="ARBA00022694"/>
    </source>
</evidence>
<dbReference type="PANTHER" id="PTHR11079:SF156">
    <property type="entry name" value="INACTIVE TRNA-SPECIFIC ADENOSINE DEAMINASE-LIKE PROTEIN 3-RELATED"/>
    <property type="match status" value="1"/>
</dbReference>
<name>A0ABD1RPF9_9LAMI</name>
<proteinExistence type="inferred from homology"/>
<dbReference type="SUPFAM" id="SSF53927">
    <property type="entry name" value="Cytidine deaminase-like"/>
    <property type="match status" value="1"/>
</dbReference>
<organism evidence="5 6">
    <name type="scientific">Abeliophyllum distichum</name>
    <dbReference type="NCBI Taxonomy" id="126358"/>
    <lineage>
        <taxon>Eukaryota</taxon>
        <taxon>Viridiplantae</taxon>
        <taxon>Streptophyta</taxon>
        <taxon>Embryophyta</taxon>
        <taxon>Tracheophyta</taxon>
        <taxon>Spermatophyta</taxon>
        <taxon>Magnoliopsida</taxon>
        <taxon>eudicotyledons</taxon>
        <taxon>Gunneridae</taxon>
        <taxon>Pentapetalae</taxon>
        <taxon>asterids</taxon>
        <taxon>lamiids</taxon>
        <taxon>Lamiales</taxon>
        <taxon>Oleaceae</taxon>
        <taxon>Forsythieae</taxon>
        <taxon>Abeliophyllum</taxon>
    </lineage>
</organism>
<evidence type="ECO:0000259" key="4">
    <source>
        <dbReference type="PROSITE" id="PS51747"/>
    </source>
</evidence>
<accession>A0ABD1RPF9</accession>
<feature type="compositionally biased region" description="Basic and acidic residues" evidence="3">
    <location>
        <begin position="483"/>
        <end position="498"/>
    </location>
</feature>
<dbReference type="Gene3D" id="3.40.140.10">
    <property type="entry name" value="Cytidine Deaminase, domain 2"/>
    <property type="match status" value="1"/>
</dbReference>
<dbReference type="EMBL" id="JBFOLK010000008">
    <property type="protein sequence ID" value="KAL2490292.1"/>
    <property type="molecule type" value="Genomic_DNA"/>
</dbReference>
<comment type="similarity">
    <text evidence="2">Belongs to the cytidine and deoxycytidylate deaminase family. ADAT3 subfamily.</text>
</comment>
<evidence type="ECO:0000256" key="2">
    <source>
        <dbReference type="ARBA" id="ARBA00038160"/>
    </source>
</evidence>
<evidence type="ECO:0000313" key="5">
    <source>
        <dbReference type="EMBL" id="KAL2490292.1"/>
    </source>
</evidence>
<feature type="compositionally biased region" description="Basic and acidic residues" evidence="3">
    <location>
        <begin position="505"/>
        <end position="533"/>
    </location>
</feature>
<feature type="domain" description="CMP/dCMP-type deaminase" evidence="4">
    <location>
        <begin position="271"/>
        <end position="395"/>
    </location>
</feature>
<comment type="caution">
    <text evidence="5">The sequence shown here is derived from an EMBL/GenBank/DDBJ whole genome shotgun (WGS) entry which is preliminary data.</text>
</comment>
<gene>
    <name evidence="5" type="ORF">Adt_25920</name>
</gene>
<evidence type="ECO:0000313" key="6">
    <source>
        <dbReference type="Proteomes" id="UP001604336"/>
    </source>
</evidence>
<dbReference type="InterPro" id="IPR002125">
    <property type="entry name" value="CMP_dCMP_dom"/>
</dbReference>
<evidence type="ECO:0000256" key="3">
    <source>
        <dbReference type="SAM" id="MobiDB-lite"/>
    </source>
</evidence>
<dbReference type="PROSITE" id="PS51747">
    <property type="entry name" value="CYT_DCMP_DEAMINASES_2"/>
    <property type="match status" value="1"/>
</dbReference>
<feature type="region of interest" description="Disordered" evidence="3">
    <location>
        <begin position="483"/>
        <end position="533"/>
    </location>
</feature>
<dbReference type="AlphaFoldDB" id="A0ABD1RPF9"/>
<dbReference type="Proteomes" id="UP001604336">
    <property type="component" value="Unassembled WGS sequence"/>
</dbReference>
<keyword evidence="1" id="KW-0819">tRNA processing</keyword>
<reference evidence="6" key="1">
    <citation type="submission" date="2024-07" db="EMBL/GenBank/DDBJ databases">
        <title>Two chromosome-level genome assemblies of Korean endemic species Abeliophyllum distichum and Forsythia ovata (Oleaceae).</title>
        <authorList>
            <person name="Jang H."/>
        </authorList>
    </citation>
    <scope>NUCLEOTIDE SEQUENCE [LARGE SCALE GENOMIC DNA]</scope>
</reference>
<dbReference type="Gene3D" id="3.40.718.10">
    <property type="entry name" value="Isopropylmalate Dehydrogenase"/>
    <property type="match status" value="1"/>
</dbReference>
<sequence>MTGSTDGRAASSSNCWKIIHIPDKPPIPPDNQPTTNVHAAAIEPQNANTIVRKLNQVAPLENLRHVKRVHKRCLDEGKIQLFVVLCMAPENDGKCNHMPEEVLELVTLYQLSTFITKVCTYAASTKEQWEEQCKLWPTSFHPPTYNIDGITEFNEEDSQSIFRFMKFAVCLAKSGVDSVVNAAVIVDPSTMQVIASSRDQVLSCNTPIKRNNGETCCSRLSEATQYDTIETEDGQSLLSKCSFNDAKLAHNCVSCLNPWSWLEQKLHTGSGSWHPLQHAAIVAIENSAARERHLFPMKGHIANEFVHEDYKASSPTGSPWKRQKINLANVKDDENMNCQKNGLHSDSSRPYLCTGYDIYLVWEPCTMCAMALVHQRIRRIFYAFPNSSDGALGSVHRCAALMERPLKLKQPMDLSPATTEFTKIKVKPAQTALLQYLLGLGPGSRRQLLDFTEKLEAACIGVVESGKMTMDLALIIHGSKQAHEKKMRKELEKQDMQRQKRKEQIKKEIERQDQERRNECKMMREQQRQEEKF</sequence>
<dbReference type="InterPro" id="IPR016193">
    <property type="entry name" value="Cytidine_deaminase-like"/>
</dbReference>
<dbReference type="PANTHER" id="PTHR11079">
    <property type="entry name" value="CYTOSINE DEAMINASE FAMILY MEMBER"/>
    <property type="match status" value="1"/>
</dbReference>